<dbReference type="AlphaFoldDB" id="A0A0E9RR13"/>
<dbReference type="EMBL" id="GBXM01076988">
    <property type="protein sequence ID" value="JAH31589.1"/>
    <property type="molecule type" value="Transcribed_RNA"/>
</dbReference>
<protein>
    <submittedName>
        <fullName evidence="1">Uncharacterized protein</fullName>
    </submittedName>
</protein>
<name>A0A0E9RR13_ANGAN</name>
<sequence>MYKIAYPMPELMHSISVLGPGTCTDRHQHMLRLP</sequence>
<reference evidence="1" key="1">
    <citation type="submission" date="2014-11" db="EMBL/GenBank/DDBJ databases">
        <authorList>
            <person name="Amaro Gonzalez C."/>
        </authorList>
    </citation>
    <scope>NUCLEOTIDE SEQUENCE</scope>
</reference>
<proteinExistence type="predicted"/>
<accession>A0A0E9RR13</accession>
<evidence type="ECO:0000313" key="1">
    <source>
        <dbReference type="EMBL" id="JAH31589.1"/>
    </source>
</evidence>
<reference evidence="1" key="2">
    <citation type="journal article" date="2015" name="Fish Shellfish Immunol.">
        <title>Early steps in the European eel (Anguilla anguilla)-Vibrio vulnificus interaction in the gills: Role of the RtxA13 toxin.</title>
        <authorList>
            <person name="Callol A."/>
            <person name="Pajuelo D."/>
            <person name="Ebbesson L."/>
            <person name="Teles M."/>
            <person name="MacKenzie S."/>
            <person name="Amaro C."/>
        </authorList>
    </citation>
    <scope>NUCLEOTIDE SEQUENCE</scope>
</reference>
<organism evidence="1">
    <name type="scientific">Anguilla anguilla</name>
    <name type="common">European freshwater eel</name>
    <name type="synonym">Muraena anguilla</name>
    <dbReference type="NCBI Taxonomy" id="7936"/>
    <lineage>
        <taxon>Eukaryota</taxon>
        <taxon>Metazoa</taxon>
        <taxon>Chordata</taxon>
        <taxon>Craniata</taxon>
        <taxon>Vertebrata</taxon>
        <taxon>Euteleostomi</taxon>
        <taxon>Actinopterygii</taxon>
        <taxon>Neopterygii</taxon>
        <taxon>Teleostei</taxon>
        <taxon>Anguilliformes</taxon>
        <taxon>Anguillidae</taxon>
        <taxon>Anguilla</taxon>
    </lineage>
</organism>